<evidence type="ECO:0000256" key="2">
    <source>
        <dbReference type="ARBA" id="ARBA00008376"/>
    </source>
</evidence>
<dbReference type="PANTHER" id="PTHR46342:SF1">
    <property type="entry name" value="ALPHA-CATULIN"/>
    <property type="match status" value="1"/>
</dbReference>
<dbReference type="Pfam" id="PF01044">
    <property type="entry name" value="Vinculin"/>
    <property type="match status" value="1"/>
</dbReference>
<dbReference type="GO" id="GO:0051015">
    <property type="term" value="F:actin filament binding"/>
    <property type="evidence" value="ECO:0007669"/>
    <property type="project" value="InterPro"/>
</dbReference>
<dbReference type="EMBL" id="JAERUA010000020">
    <property type="protein sequence ID" value="KAI1885729.1"/>
    <property type="molecule type" value="Genomic_DNA"/>
</dbReference>
<dbReference type="InterPro" id="IPR006077">
    <property type="entry name" value="Vinculin/catenin"/>
</dbReference>
<reference evidence="5" key="1">
    <citation type="submission" date="2021-01" db="EMBL/GenBank/DDBJ databases">
        <authorList>
            <person name="Zahm M."/>
            <person name="Roques C."/>
            <person name="Cabau C."/>
            <person name="Klopp C."/>
            <person name="Donnadieu C."/>
            <person name="Jouanno E."/>
            <person name="Lampietro C."/>
            <person name="Louis A."/>
            <person name="Herpin A."/>
            <person name="Echchiki A."/>
            <person name="Berthelot C."/>
            <person name="Parey E."/>
            <person name="Roest-Crollius H."/>
            <person name="Braasch I."/>
            <person name="Postlethwait J."/>
            <person name="Bobe J."/>
            <person name="Montfort J."/>
            <person name="Bouchez O."/>
            <person name="Begum T."/>
            <person name="Mejri S."/>
            <person name="Adams A."/>
            <person name="Chen W.-J."/>
            <person name="Guiguen Y."/>
        </authorList>
    </citation>
    <scope>NUCLEOTIDE SEQUENCE</scope>
    <source>
        <tissue evidence="5">Blood</tissue>
    </source>
</reference>
<accession>A0A8T3CKP7</accession>
<evidence type="ECO:0000256" key="4">
    <source>
        <dbReference type="SAM" id="MobiDB-lite"/>
    </source>
</evidence>
<evidence type="ECO:0000313" key="6">
    <source>
        <dbReference type="Proteomes" id="UP000829720"/>
    </source>
</evidence>
<dbReference type="SUPFAM" id="SSF47220">
    <property type="entry name" value="alpha-catenin/vinculin-like"/>
    <property type="match status" value="1"/>
</dbReference>
<dbReference type="AlphaFoldDB" id="A0A8T3CKP7"/>
<name>A0A8T3CKP7_9TELE</name>
<dbReference type="InterPro" id="IPR030045">
    <property type="entry name" value="CTNNAL1"/>
</dbReference>
<sequence>MTSDLDAESEKWDDQEHEIIRQAQSMSSMAYSMYLFTRGEGLLKTTLDLFHQAEVFSEEGFRLCSSLRSLSSQVGDEEKVMIISETEKLLTLCQQLQVTARTAVQGKSATFLKVESSIQNTKGILAIVVYLLPVCQKLIIKYQSESSSLSSPQSWREKHLPSPVSEEPINSKSTNGFGVKSLEHHMANLTFLESK</sequence>
<evidence type="ECO:0000256" key="1">
    <source>
        <dbReference type="ARBA" id="ARBA00004496"/>
    </source>
</evidence>
<keyword evidence="6" id="KW-1185">Reference proteome</keyword>
<dbReference type="InterPro" id="IPR036723">
    <property type="entry name" value="Alpha-catenin/vinculin-like_sf"/>
</dbReference>
<dbReference type="PANTHER" id="PTHR46342">
    <property type="entry name" value="ALPHA-CATULIN"/>
    <property type="match status" value="1"/>
</dbReference>
<keyword evidence="3" id="KW-0963">Cytoplasm</keyword>
<dbReference type="Gene3D" id="1.20.120.230">
    <property type="entry name" value="Alpha-catenin/vinculin-like"/>
    <property type="match status" value="1"/>
</dbReference>
<comment type="caution">
    <text evidence="5">The sequence shown here is derived from an EMBL/GenBank/DDBJ whole genome shotgun (WGS) entry which is preliminary data.</text>
</comment>
<dbReference type="OrthoDB" id="8942153at2759"/>
<dbReference type="GO" id="GO:0007155">
    <property type="term" value="P:cell adhesion"/>
    <property type="evidence" value="ECO:0007669"/>
    <property type="project" value="InterPro"/>
</dbReference>
<dbReference type="GO" id="GO:0007266">
    <property type="term" value="P:Rho protein signal transduction"/>
    <property type="evidence" value="ECO:0007669"/>
    <property type="project" value="InterPro"/>
</dbReference>
<proteinExistence type="inferred from homology"/>
<protein>
    <recommendedName>
        <fullName evidence="7">Alpha-catulin</fullName>
    </recommendedName>
</protein>
<feature type="region of interest" description="Disordered" evidence="4">
    <location>
        <begin position="149"/>
        <end position="172"/>
    </location>
</feature>
<dbReference type="GO" id="GO:0005737">
    <property type="term" value="C:cytoplasm"/>
    <property type="evidence" value="ECO:0007669"/>
    <property type="project" value="UniProtKB-SubCell"/>
</dbReference>
<evidence type="ECO:0000313" key="5">
    <source>
        <dbReference type="EMBL" id="KAI1885729.1"/>
    </source>
</evidence>
<evidence type="ECO:0000256" key="3">
    <source>
        <dbReference type="ARBA" id="ARBA00022490"/>
    </source>
</evidence>
<gene>
    <name evidence="5" type="ORF">AGOR_G00206810</name>
</gene>
<dbReference type="Proteomes" id="UP000829720">
    <property type="component" value="Unassembled WGS sequence"/>
</dbReference>
<comment type="similarity">
    <text evidence="2">Belongs to the vinculin/alpha-catenin family.</text>
</comment>
<organism evidence="5 6">
    <name type="scientific">Albula goreensis</name>
    <dbReference type="NCBI Taxonomy" id="1534307"/>
    <lineage>
        <taxon>Eukaryota</taxon>
        <taxon>Metazoa</taxon>
        <taxon>Chordata</taxon>
        <taxon>Craniata</taxon>
        <taxon>Vertebrata</taxon>
        <taxon>Euteleostomi</taxon>
        <taxon>Actinopterygii</taxon>
        <taxon>Neopterygii</taxon>
        <taxon>Teleostei</taxon>
        <taxon>Albuliformes</taxon>
        <taxon>Albulidae</taxon>
        <taxon>Albula</taxon>
    </lineage>
</organism>
<comment type="subcellular location">
    <subcellularLocation>
        <location evidence="1">Cytoplasm</location>
    </subcellularLocation>
</comment>
<evidence type="ECO:0008006" key="7">
    <source>
        <dbReference type="Google" id="ProtNLM"/>
    </source>
</evidence>